<proteinExistence type="predicted"/>
<dbReference type="STRING" id="8469.M7BRE3"/>
<dbReference type="GO" id="GO:0008093">
    <property type="term" value="F:cytoskeletal anchor activity"/>
    <property type="evidence" value="ECO:0007669"/>
    <property type="project" value="TreeGrafter"/>
</dbReference>
<dbReference type="GO" id="GO:0045176">
    <property type="term" value="P:apical protein localization"/>
    <property type="evidence" value="ECO:0007669"/>
    <property type="project" value="TreeGrafter"/>
</dbReference>
<evidence type="ECO:0000259" key="1">
    <source>
        <dbReference type="Pfam" id="PF19427"/>
    </source>
</evidence>
<feature type="domain" description="Protein inscuteable homologue C-terminal" evidence="1">
    <location>
        <begin position="1"/>
        <end position="93"/>
    </location>
</feature>
<dbReference type="InterPro" id="IPR016024">
    <property type="entry name" value="ARM-type_fold"/>
</dbReference>
<organism evidence="2 3">
    <name type="scientific">Chelonia mydas</name>
    <name type="common">Green sea-turtle</name>
    <name type="synonym">Chelonia agassizi</name>
    <dbReference type="NCBI Taxonomy" id="8469"/>
    <lineage>
        <taxon>Eukaryota</taxon>
        <taxon>Metazoa</taxon>
        <taxon>Chordata</taxon>
        <taxon>Craniata</taxon>
        <taxon>Vertebrata</taxon>
        <taxon>Euteleostomi</taxon>
        <taxon>Archelosauria</taxon>
        <taxon>Testudinata</taxon>
        <taxon>Testudines</taxon>
        <taxon>Cryptodira</taxon>
        <taxon>Durocryptodira</taxon>
        <taxon>Americhelydia</taxon>
        <taxon>Chelonioidea</taxon>
        <taxon>Cheloniidae</taxon>
        <taxon>Chelonia</taxon>
    </lineage>
</organism>
<gene>
    <name evidence="2" type="ORF">UY3_04489</name>
</gene>
<evidence type="ECO:0000313" key="2">
    <source>
        <dbReference type="EMBL" id="EMP38280.1"/>
    </source>
</evidence>
<dbReference type="GO" id="GO:0045179">
    <property type="term" value="C:apical cortex"/>
    <property type="evidence" value="ECO:0007669"/>
    <property type="project" value="TreeGrafter"/>
</dbReference>
<keyword evidence="3" id="KW-1185">Reference proteome</keyword>
<dbReference type="GO" id="GO:0008356">
    <property type="term" value="P:asymmetric cell division"/>
    <property type="evidence" value="ECO:0007669"/>
    <property type="project" value="InterPro"/>
</dbReference>
<dbReference type="Pfam" id="PF19427">
    <property type="entry name" value="Insc_C"/>
    <property type="match status" value="1"/>
</dbReference>
<evidence type="ECO:0000313" key="3">
    <source>
        <dbReference type="Proteomes" id="UP000031443"/>
    </source>
</evidence>
<accession>M7BRE3</accession>
<dbReference type="Proteomes" id="UP000031443">
    <property type="component" value="Unassembled WGS sequence"/>
</dbReference>
<dbReference type="Gene3D" id="1.25.10.10">
    <property type="entry name" value="Leucine-rich Repeat Variant"/>
    <property type="match status" value="1"/>
</dbReference>
<reference evidence="3" key="1">
    <citation type="journal article" date="2013" name="Nat. Genet.">
        <title>The draft genomes of soft-shell turtle and green sea turtle yield insights into the development and evolution of the turtle-specific body plan.</title>
        <authorList>
            <person name="Wang Z."/>
            <person name="Pascual-Anaya J."/>
            <person name="Zadissa A."/>
            <person name="Li W."/>
            <person name="Niimura Y."/>
            <person name="Huang Z."/>
            <person name="Li C."/>
            <person name="White S."/>
            <person name="Xiong Z."/>
            <person name="Fang D."/>
            <person name="Wang B."/>
            <person name="Ming Y."/>
            <person name="Chen Y."/>
            <person name="Zheng Y."/>
            <person name="Kuraku S."/>
            <person name="Pignatelli M."/>
            <person name="Herrero J."/>
            <person name="Beal K."/>
            <person name="Nozawa M."/>
            <person name="Li Q."/>
            <person name="Wang J."/>
            <person name="Zhang H."/>
            <person name="Yu L."/>
            <person name="Shigenobu S."/>
            <person name="Wang J."/>
            <person name="Liu J."/>
            <person name="Flicek P."/>
            <person name="Searle S."/>
            <person name="Wang J."/>
            <person name="Kuratani S."/>
            <person name="Yin Y."/>
            <person name="Aken B."/>
            <person name="Zhang G."/>
            <person name="Irie N."/>
        </authorList>
    </citation>
    <scope>NUCLEOTIDE SEQUENCE [LARGE SCALE GENOMIC DNA]</scope>
</reference>
<dbReference type="AlphaFoldDB" id="M7BRE3"/>
<dbReference type="InterPro" id="IPR011989">
    <property type="entry name" value="ARM-like"/>
</dbReference>
<dbReference type="PANTHER" id="PTHR21386">
    <property type="entry name" value="INSCUTEABLE"/>
    <property type="match status" value="1"/>
</dbReference>
<dbReference type="PANTHER" id="PTHR21386:SF0">
    <property type="entry name" value="PROTEIN INSCUTEABLE HOMOLOG"/>
    <property type="match status" value="1"/>
</dbReference>
<name>M7BRE3_CHEMY</name>
<dbReference type="EMBL" id="KB520249">
    <property type="protein sequence ID" value="EMP38280.1"/>
    <property type="molecule type" value="Genomic_DNA"/>
</dbReference>
<dbReference type="InterPro" id="IPR045789">
    <property type="entry name" value="Insc_C"/>
</dbReference>
<protein>
    <submittedName>
        <fullName evidence="2">Protein inscuteable like protein</fullName>
    </submittedName>
</protein>
<dbReference type="GO" id="GO:0000132">
    <property type="term" value="P:establishment of mitotic spindle orientation"/>
    <property type="evidence" value="ECO:0007669"/>
    <property type="project" value="TreeGrafter"/>
</dbReference>
<sequence>MEEIVTALVKLCQEASSGEVFLLASAALANITFFDTMACEMLLHLNAMKILLAACADKQIVDTPYSRDQVVTILANMSVLDQCASEIIQGNGIPRLIELCRSPTERNNSDSVLVACLVGALKPSFISREKCRNPISFSEISVCVSNTSLL</sequence>
<dbReference type="InterPro" id="IPR039921">
    <property type="entry name" value="Inscuteable"/>
</dbReference>
<dbReference type="GO" id="GO:0009786">
    <property type="term" value="P:regulation of asymmetric cell division"/>
    <property type="evidence" value="ECO:0007669"/>
    <property type="project" value="TreeGrafter"/>
</dbReference>
<dbReference type="SUPFAM" id="SSF48371">
    <property type="entry name" value="ARM repeat"/>
    <property type="match status" value="1"/>
</dbReference>